<keyword evidence="4" id="KW-0049">Antioxidant</keyword>
<dbReference type="PANTHER" id="PTHR42801">
    <property type="entry name" value="THIOREDOXIN-DEPENDENT PEROXIDE REDUCTASE"/>
    <property type="match status" value="1"/>
</dbReference>
<dbReference type="PANTHER" id="PTHR42801:SF7">
    <property type="entry name" value="SLL1159 PROTEIN"/>
    <property type="match status" value="1"/>
</dbReference>
<evidence type="ECO:0000256" key="2">
    <source>
        <dbReference type="ARBA" id="ARBA00013017"/>
    </source>
</evidence>
<evidence type="ECO:0000256" key="7">
    <source>
        <dbReference type="ARBA" id="ARBA00023284"/>
    </source>
</evidence>
<keyword evidence="5" id="KW-0560">Oxidoreductase</keyword>
<dbReference type="Proteomes" id="UP000218427">
    <property type="component" value="Unassembled WGS sequence"/>
</dbReference>
<comment type="similarity">
    <text evidence="9">Belongs to the peroxiredoxin family. BCP/PrxQ subfamily.</text>
</comment>
<dbReference type="RefSeq" id="WP_067085855.1">
    <property type="nucleotide sequence ID" value="NZ_LRFG02000005.1"/>
</dbReference>
<protein>
    <recommendedName>
        <fullName evidence="2">thioredoxin-dependent peroxiredoxin</fullName>
        <ecNumber evidence="2">1.11.1.24</ecNumber>
    </recommendedName>
    <alternativeName>
        <fullName evidence="8">Thioredoxin peroxidase</fullName>
    </alternativeName>
    <alternativeName>
        <fullName evidence="10">Thioredoxin-dependent peroxiredoxin Bcp</fullName>
    </alternativeName>
</protein>
<organism evidence="14 15">
    <name type="scientific">Microbulbifer flavimaris</name>
    <dbReference type="NCBI Taxonomy" id="1781068"/>
    <lineage>
        <taxon>Bacteria</taxon>
        <taxon>Pseudomonadati</taxon>
        <taxon>Pseudomonadota</taxon>
        <taxon>Gammaproteobacteria</taxon>
        <taxon>Cellvibrionales</taxon>
        <taxon>Microbulbiferaceae</taxon>
        <taxon>Microbulbifer</taxon>
    </lineage>
</organism>
<keyword evidence="7" id="KW-0676">Redox-active center</keyword>
<sequence length="221" mass="23956">MTQTIATLICALLLAAPLTAQELELPDRLPALQEADISSLGQSDTGVAVGEKVPAFSVTTHKGESMALTRLLGQAPVLVVFYRGGWCPYCNTQIRQLTEAWPEFERRGVTPVLISADKPDASAIAQATYEIPFPVLSDPDLKAHEAFDVVVQIDDATAEKYRGYGIVLEDWSGRDHHKIAAPGVFLVDGNGIVQWAHVSEDYKTRPSVAQLLAMLDSRADG</sequence>
<evidence type="ECO:0000256" key="11">
    <source>
        <dbReference type="ARBA" id="ARBA00049091"/>
    </source>
</evidence>
<dbReference type="InterPro" id="IPR013766">
    <property type="entry name" value="Thioredoxin_domain"/>
</dbReference>
<evidence type="ECO:0000313" key="14">
    <source>
        <dbReference type="EMBL" id="PCO04445.1"/>
    </source>
</evidence>
<keyword evidence="3" id="KW-0575">Peroxidase</keyword>
<comment type="function">
    <text evidence="1">Thiol-specific peroxidase that catalyzes the reduction of hydrogen peroxide and organic hydroperoxides to water and alcohols, respectively. Plays a role in cell protection against oxidative stress by detoxifying peroxides and as sensor of hydrogen peroxide-mediated signaling events.</text>
</comment>
<evidence type="ECO:0000256" key="6">
    <source>
        <dbReference type="ARBA" id="ARBA00023157"/>
    </source>
</evidence>
<feature type="domain" description="Thioredoxin" evidence="13">
    <location>
        <begin position="47"/>
        <end position="220"/>
    </location>
</feature>
<evidence type="ECO:0000256" key="1">
    <source>
        <dbReference type="ARBA" id="ARBA00003330"/>
    </source>
</evidence>
<evidence type="ECO:0000256" key="10">
    <source>
        <dbReference type="ARBA" id="ARBA00042639"/>
    </source>
</evidence>
<reference evidence="14" key="1">
    <citation type="submission" date="2017-08" db="EMBL/GenBank/DDBJ databases">
        <title>Microbulbifer marisrubri sp. nov., a halophilic alphaproteobacterium isolated from marine sediment of the Yellow Sea, China.</title>
        <authorList>
            <person name="Zhang G."/>
            <person name="Xiong Q."/>
        </authorList>
    </citation>
    <scope>NUCLEOTIDE SEQUENCE [LARGE SCALE GENOMIC DNA]</scope>
    <source>
        <strain evidence="14">WRN-8</strain>
    </source>
</reference>
<evidence type="ECO:0000256" key="9">
    <source>
        <dbReference type="ARBA" id="ARBA00038489"/>
    </source>
</evidence>
<accession>A0ABX4HWG8</accession>
<dbReference type="CDD" id="cd02970">
    <property type="entry name" value="PRX_like2"/>
    <property type="match status" value="1"/>
</dbReference>
<comment type="catalytic activity">
    <reaction evidence="11">
        <text>a hydroperoxide + [thioredoxin]-dithiol = an alcohol + [thioredoxin]-disulfide + H2O</text>
        <dbReference type="Rhea" id="RHEA:62620"/>
        <dbReference type="Rhea" id="RHEA-COMP:10698"/>
        <dbReference type="Rhea" id="RHEA-COMP:10700"/>
        <dbReference type="ChEBI" id="CHEBI:15377"/>
        <dbReference type="ChEBI" id="CHEBI:29950"/>
        <dbReference type="ChEBI" id="CHEBI:30879"/>
        <dbReference type="ChEBI" id="CHEBI:35924"/>
        <dbReference type="ChEBI" id="CHEBI:50058"/>
        <dbReference type="EC" id="1.11.1.24"/>
    </reaction>
</comment>
<dbReference type="EC" id="1.11.1.24" evidence="2"/>
<keyword evidence="12" id="KW-0732">Signal</keyword>
<feature type="chain" id="PRO_5046051013" description="thioredoxin-dependent peroxiredoxin" evidence="12">
    <location>
        <begin position="21"/>
        <end position="221"/>
    </location>
</feature>
<name>A0ABX4HWG8_9GAMM</name>
<feature type="signal peptide" evidence="12">
    <location>
        <begin position="1"/>
        <end position="20"/>
    </location>
</feature>
<evidence type="ECO:0000256" key="4">
    <source>
        <dbReference type="ARBA" id="ARBA00022862"/>
    </source>
</evidence>
<evidence type="ECO:0000256" key="5">
    <source>
        <dbReference type="ARBA" id="ARBA00023002"/>
    </source>
</evidence>
<dbReference type="Gene3D" id="3.40.30.10">
    <property type="entry name" value="Glutaredoxin"/>
    <property type="match status" value="1"/>
</dbReference>
<evidence type="ECO:0000259" key="13">
    <source>
        <dbReference type="PROSITE" id="PS51352"/>
    </source>
</evidence>
<dbReference type="SUPFAM" id="SSF52833">
    <property type="entry name" value="Thioredoxin-like"/>
    <property type="match status" value="1"/>
</dbReference>
<evidence type="ECO:0000256" key="12">
    <source>
        <dbReference type="SAM" id="SignalP"/>
    </source>
</evidence>
<dbReference type="InterPro" id="IPR000866">
    <property type="entry name" value="AhpC/TSA"/>
</dbReference>
<gene>
    <name evidence="14" type="ORF">AWR36_013385</name>
</gene>
<comment type="caution">
    <text evidence="14">The sequence shown here is derived from an EMBL/GenBank/DDBJ whole genome shotgun (WGS) entry which is preliminary data.</text>
</comment>
<dbReference type="PROSITE" id="PS51352">
    <property type="entry name" value="THIOREDOXIN_2"/>
    <property type="match status" value="1"/>
</dbReference>
<keyword evidence="15" id="KW-1185">Reference proteome</keyword>
<dbReference type="InterPro" id="IPR050924">
    <property type="entry name" value="Peroxiredoxin_BCP/PrxQ"/>
</dbReference>
<dbReference type="InterPro" id="IPR036249">
    <property type="entry name" value="Thioredoxin-like_sf"/>
</dbReference>
<keyword evidence="6" id="KW-1015">Disulfide bond</keyword>
<evidence type="ECO:0000256" key="3">
    <source>
        <dbReference type="ARBA" id="ARBA00022559"/>
    </source>
</evidence>
<evidence type="ECO:0000256" key="8">
    <source>
        <dbReference type="ARBA" id="ARBA00032824"/>
    </source>
</evidence>
<dbReference type="Pfam" id="PF00578">
    <property type="entry name" value="AhpC-TSA"/>
    <property type="match status" value="1"/>
</dbReference>
<dbReference type="EMBL" id="LRFG02000005">
    <property type="protein sequence ID" value="PCO04445.1"/>
    <property type="molecule type" value="Genomic_DNA"/>
</dbReference>
<proteinExistence type="inferred from homology"/>
<evidence type="ECO:0000313" key="15">
    <source>
        <dbReference type="Proteomes" id="UP000218427"/>
    </source>
</evidence>